<dbReference type="EMBL" id="OV725082">
    <property type="protein sequence ID" value="CAH1404552.1"/>
    <property type="molecule type" value="Genomic_DNA"/>
</dbReference>
<gene>
    <name evidence="1" type="ORF">NEZAVI_LOCUS12942</name>
</gene>
<feature type="non-terminal residue" evidence="1">
    <location>
        <position position="86"/>
    </location>
</feature>
<accession>A0A9P0HMY3</accession>
<evidence type="ECO:0000313" key="1">
    <source>
        <dbReference type="EMBL" id="CAH1404552.1"/>
    </source>
</evidence>
<dbReference type="OrthoDB" id="10321030at2759"/>
<organism evidence="1 2">
    <name type="scientific">Nezara viridula</name>
    <name type="common">Southern green stink bug</name>
    <name type="synonym">Cimex viridulus</name>
    <dbReference type="NCBI Taxonomy" id="85310"/>
    <lineage>
        <taxon>Eukaryota</taxon>
        <taxon>Metazoa</taxon>
        <taxon>Ecdysozoa</taxon>
        <taxon>Arthropoda</taxon>
        <taxon>Hexapoda</taxon>
        <taxon>Insecta</taxon>
        <taxon>Pterygota</taxon>
        <taxon>Neoptera</taxon>
        <taxon>Paraneoptera</taxon>
        <taxon>Hemiptera</taxon>
        <taxon>Heteroptera</taxon>
        <taxon>Panheteroptera</taxon>
        <taxon>Pentatomomorpha</taxon>
        <taxon>Pentatomoidea</taxon>
        <taxon>Pentatomidae</taxon>
        <taxon>Pentatominae</taxon>
        <taxon>Nezara</taxon>
    </lineage>
</organism>
<reference evidence="1" key="1">
    <citation type="submission" date="2022-01" db="EMBL/GenBank/DDBJ databases">
        <authorList>
            <person name="King R."/>
        </authorList>
    </citation>
    <scope>NUCLEOTIDE SEQUENCE</scope>
</reference>
<dbReference type="AlphaFoldDB" id="A0A9P0HMY3"/>
<keyword evidence="2" id="KW-1185">Reference proteome</keyword>
<feature type="non-terminal residue" evidence="1">
    <location>
        <position position="1"/>
    </location>
</feature>
<proteinExistence type="predicted"/>
<evidence type="ECO:0000313" key="2">
    <source>
        <dbReference type="Proteomes" id="UP001152798"/>
    </source>
</evidence>
<dbReference type="Proteomes" id="UP001152798">
    <property type="component" value="Chromosome 6"/>
</dbReference>
<name>A0A9P0HMY3_NEZVI</name>
<sequence>MSSSVFQEYSTLLSVLREVSDHDNGRESGRHLQHRVPDIANDLWERRRVPAPSSRIPWYSFGSEESDVVGRGIRAEALHYLEVKLL</sequence>
<protein>
    <submittedName>
        <fullName evidence="1">Uncharacterized protein</fullName>
    </submittedName>
</protein>